<reference evidence="1" key="2">
    <citation type="submission" date="2025-09" db="UniProtKB">
        <authorList>
            <consortium name="Ensembl"/>
        </authorList>
    </citation>
    <scope>IDENTIFICATION</scope>
</reference>
<keyword evidence="2" id="KW-1185">Reference proteome</keyword>
<dbReference type="GeneTree" id="ENSGT00940000177320"/>
<sequence length="54" mass="6241">MENYEEFCMRSLAMLQEGKLKKKTCEPLCSLKTCSVIRFHGRPILLPLVSKPEL</sequence>
<dbReference type="Proteomes" id="UP000261380">
    <property type="component" value="Unplaced"/>
</dbReference>
<evidence type="ECO:0000313" key="2">
    <source>
        <dbReference type="Proteomes" id="UP000261380"/>
    </source>
</evidence>
<accession>A0A3B5LRQ5</accession>
<protein>
    <submittedName>
        <fullName evidence="1">Uncharacterized protein</fullName>
    </submittedName>
</protein>
<dbReference type="STRING" id="32473.ENSXCOP00000013747"/>
<organism evidence="1 2">
    <name type="scientific">Xiphophorus couchianus</name>
    <name type="common">Monterrey platyfish</name>
    <dbReference type="NCBI Taxonomy" id="32473"/>
    <lineage>
        <taxon>Eukaryota</taxon>
        <taxon>Metazoa</taxon>
        <taxon>Chordata</taxon>
        <taxon>Craniata</taxon>
        <taxon>Vertebrata</taxon>
        <taxon>Euteleostomi</taxon>
        <taxon>Actinopterygii</taxon>
        <taxon>Neopterygii</taxon>
        <taxon>Teleostei</taxon>
        <taxon>Neoteleostei</taxon>
        <taxon>Acanthomorphata</taxon>
        <taxon>Ovalentaria</taxon>
        <taxon>Atherinomorphae</taxon>
        <taxon>Cyprinodontiformes</taxon>
        <taxon>Poeciliidae</taxon>
        <taxon>Poeciliinae</taxon>
        <taxon>Xiphophorus</taxon>
    </lineage>
</organism>
<dbReference type="Ensembl" id="ENSXCOT00000013915.1">
    <property type="protein sequence ID" value="ENSXCOP00000013747.1"/>
    <property type="gene ID" value="ENSXCOG00000010405.1"/>
</dbReference>
<evidence type="ECO:0000313" key="1">
    <source>
        <dbReference type="Ensembl" id="ENSXCOP00000013747.1"/>
    </source>
</evidence>
<reference evidence="1" key="1">
    <citation type="submission" date="2025-08" db="UniProtKB">
        <authorList>
            <consortium name="Ensembl"/>
        </authorList>
    </citation>
    <scope>IDENTIFICATION</scope>
</reference>
<dbReference type="AlphaFoldDB" id="A0A3B5LRQ5"/>
<proteinExistence type="predicted"/>
<name>A0A3B5LRQ5_9TELE</name>